<dbReference type="GO" id="GO:0000160">
    <property type="term" value="P:phosphorelay signal transduction system"/>
    <property type="evidence" value="ECO:0007669"/>
    <property type="project" value="UniProtKB-KW"/>
</dbReference>
<dbReference type="AlphaFoldDB" id="X5DER9"/>
<dbReference type="RefSeq" id="WP_051567702.1">
    <property type="nucleotide sequence ID" value="NZ_FOHT01000003.1"/>
</dbReference>
<organism evidence="5 7">
    <name type="scientific">Draconibacterium orientale</name>
    <dbReference type="NCBI Taxonomy" id="1168034"/>
    <lineage>
        <taxon>Bacteria</taxon>
        <taxon>Pseudomonadati</taxon>
        <taxon>Bacteroidota</taxon>
        <taxon>Bacteroidia</taxon>
        <taxon>Marinilabiliales</taxon>
        <taxon>Prolixibacteraceae</taxon>
        <taxon>Draconibacterium</taxon>
    </lineage>
</organism>
<dbReference type="STRING" id="1168034.FH5T_07835"/>
<dbReference type="EMBL" id="CP007451">
    <property type="protein sequence ID" value="AHW59534.1"/>
    <property type="molecule type" value="Genomic_DNA"/>
</dbReference>
<keyword evidence="5" id="KW-0808">Transferase</keyword>
<name>X5DER9_9BACT</name>
<dbReference type="GO" id="GO:0016301">
    <property type="term" value="F:kinase activity"/>
    <property type="evidence" value="ECO:0007669"/>
    <property type="project" value="UniProtKB-KW"/>
</dbReference>
<evidence type="ECO:0000313" key="7">
    <source>
        <dbReference type="Proteomes" id="UP000181981"/>
    </source>
</evidence>
<dbReference type="PANTHER" id="PTHR45339">
    <property type="entry name" value="HYBRID SIGNAL TRANSDUCTION HISTIDINE KINASE J"/>
    <property type="match status" value="1"/>
</dbReference>
<protein>
    <submittedName>
        <fullName evidence="4 5">Histidine kinase</fullName>
    </submittedName>
</protein>
<evidence type="ECO:0000313" key="4">
    <source>
        <dbReference type="EMBL" id="AHW59534.1"/>
    </source>
</evidence>
<dbReference type="Pfam" id="PF00072">
    <property type="entry name" value="Response_reg"/>
    <property type="match status" value="1"/>
</dbReference>
<dbReference type="Proteomes" id="UP000023772">
    <property type="component" value="Chromosome"/>
</dbReference>
<keyword evidence="5" id="KW-0418">Kinase</keyword>
<dbReference type="PANTHER" id="PTHR45339:SF1">
    <property type="entry name" value="HYBRID SIGNAL TRANSDUCTION HISTIDINE KINASE J"/>
    <property type="match status" value="1"/>
</dbReference>
<dbReference type="HOGENOM" id="CLU_000445_69_12_10"/>
<keyword evidence="2" id="KW-0902">Two-component regulatory system</keyword>
<proteinExistence type="predicted"/>
<keyword evidence="1" id="KW-0597">Phosphoprotein</keyword>
<dbReference type="SUPFAM" id="SSF52172">
    <property type="entry name" value="CheY-like"/>
    <property type="match status" value="1"/>
</dbReference>
<evidence type="ECO:0000313" key="5">
    <source>
        <dbReference type="EMBL" id="SES91477.1"/>
    </source>
</evidence>
<dbReference type="InterPro" id="IPR001789">
    <property type="entry name" value="Sig_transdc_resp-reg_receiver"/>
</dbReference>
<dbReference type="InterPro" id="IPR011006">
    <property type="entry name" value="CheY-like_superfamily"/>
</dbReference>
<dbReference type="CDD" id="cd17546">
    <property type="entry name" value="REC_hyHK_CKI1_RcsC-like"/>
    <property type="match status" value="1"/>
</dbReference>
<dbReference type="eggNOG" id="COG0745">
    <property type="taxonomic scope" value="Bacteria"/>
</dbReference>
<dbReference type="Proteomes" id="UP000181981">
    <property type="component" value="Unassembled WGS sequence"/>
</dbReference>
<evidence type="ECO:0000313" key="6">
    <source>
        <dbReference type="Proteomes" id="UP000023772"/>
    </source>
</evidence>
<reference evidence="5 7" key="2">
    <citation type="submission" date="2016-10" db="EMBL/GenBank/DDBJ databases">
        <authorList>
            <person name="de Groot N.N."/>
        </authorList>
    </citation>
    <scope>NUCLEOTIDE SEQUENCE [LARGE SCALE GENOMIC DNA]</scope>
    <source>
        <strain evidence="5 7">DSM 25947</strain>
    </source>
</reference>
<accession>X5DER9</accession>
<dbReference type="EMBL" id="FOHT01000003">
    <property type="protein sequence ID" value="SES91477.1"/>
    <property type="molecule type" value="Genomic_DNA"/>
</dbReference>
<reference evidence="4 6" key="1">
    <citation type="submission" date="2014-03" db="EMBL/GenBank/DDBJ databases">
        <title>Complete genome sequence of a deeply braunched marine Bacteroidia bacterium Draconibacterium orientale type strain FH5T.</title>
        <authorList>
            <person name="Li X."/>
            <person name="Wang X."/>
            <person name="Xie Z."/>
            <person name="Du Z."/>
            <person name="Chen G."/>
        </authorList>
    </citation>
    <scope>NUCLEOTIDE SEQUENCE [LARGE SCALE GENOMIC DNA]</scope>
    <source>
        <strain evidence="4 6">FH5</strain>
    </source>
</reference>
<feature type="domain" description="Response regulatory" evidence="3">
    <location>
        <begin position="1"/>
        <end position="118"/>
    </location>
</feature>
<dbReference type="Gene3D" id="3.40.50.2300">
    <property type="match status" value="1"/>
</dbReference>
<sequence>MDILLVEDNLLNQKVVIFNLKKYNYNVTAVTNGPEAIEQVKQHAYDLVLMDIMLPEMDGYEITAAIRDYETANAIENPVPIIAITANTLDNDRERCFNVGMNEYLSKPFTAAQLIEKIRIFIPE</sequence>
<dbReference type="KEGG" id="dori:FH5T_07835"/>
<evidence type="ECO:0000259" key="3">
    <source>
        <dbReference type="SMART" id="SM00448"/>
    </source>
</evidence>
<keyword evidence="6" id="KW-1185">Reference proteome</keyword>
<evidence type="ECO:0000256" key="1">
    <source>
        <dbReference type="ARBA" id="ARBA00022553"/>
    </source>
</evidence>
<evidence type="ECO:0000256" key="2">
    <source>
        <dbReference type="ARBA" id="ARBA00023012"/>
    </source>
</evidence>
<gene>
    <name evidence="4" type="ORF">FH5T_07835</name>
    <name evidence="5" type="ORF">SAMN05444285_103114</name>
</gene>
<dbReference type="SMART" id="SM00448">
    <property type="entry name" value="REC"/>
    <property type="match status" value="1"/>
</dbReference>